<dbReference type="GO" id="GO:0000171">
    <property type="term" value="F:ribonuclease MRP activity"/>
    <property type="evidence" value="ECO:0007669"/>
    <property type="project" value="TreeGrafter"/>
</dbReference>
<gene>
    <name evidence="1" type="ORF">GJ744_001135</name>
</gene>
<dbReference type="GO" id="GO:0005829">
    <property type="term" value="C:cytosol"/>
    <property type="evidence" value="ECO:0007669"/>
    <property type="project" value="TreeGrafter"/>
</dbReference>
<dbReference type="PANTHER" id="PTHR28272">
    <property type="entry name" value="RIBONUCLEASES P/MRP PROTEIN SUBUNIT POP3"/>
    <property type="match status" value="1"/>
</dbReference>
<comment type="caution">
    <text evidence="1">The sequence shown here is derived from an EMBL/GenBank/DDBJ whole genome shotgun (WGS) entry which is preliminary data.</text>
</comment>
<sequence length="270" mass="29997">MARINQHRKQSISVARDALPAPLPQSTIVQKMDREKKRTKTIHSTDSPYPAPPWPVIASTDQQMMLELLCDLLAPLGEHRRNHIYRSQGKRSKRRRQGEEKYTVDKAVLSVPSMPPMPEVAQYITVGFNSTIRGLQDVAQPTSKPTPAVSQDGQLDHTKSMAVVFVCTSTLPEMLTISIPTTVAAASARHSSRPPIRLVSLPKEAEKRLAEALFQPRVGLVGLRQDTAGGRALIEMTMNKISPVDIPWLRPDVRVKYRPVSIKTSTSLSE</sequence>
<proteinExistence type="predicted"/>
<reference evidence="1" key="1">
    <citation type="submission" date="2020-02" db="EMBL/GenBank/DDBJ databases">
        <authorList>
            <person name="Palmer J.M."/>
        </authorList>
    </citation>
    <scope>NUCLEOTIDE SEQUENCE</scope>
    <source>
        <strain evidence="1">EPUS1.4</strain>
        <tissue evidence="1">Thallus</tissue>
    </source>
</reference>
<dbReference type="GO" id="GO:0000172">
    <property type="term" value="C:ribonuclease MRP complex"/>
    <property type="evidence" value="ECO:0007669"/>
    <property type="project" value="TreeGrafter"/>
</dbReference>
<dbReference type="OrthoDB" id="20109at2759"/>
<dbReference type="AlphaFoldDB" id="A0A8H7ADP8"/>
<dbReference type="Pfam" id="PF08228">
    <property type="entry name" value="RNase_P_pop3"/>
    <property type="match status" value="1"/>
</dbReference>
<keyword evidence="2" id="KW-1185">Reference proteome</keyword>
<dbReference type="GO" id="GO:0008033">
    <property type="term" value="P:tRNA processing"/>
    <property type="evidence" value="ECO:0007669"/>
    <property type="project" value="InterPro"/>
</dbReference>
<dbReference type="GO" id="GO:0004526">
    <property type="term" value="F:ribonuclease P activity"/>
    <property type="evidence" value="ECO:0007669"/>
    <property type="project" value="TreeGrafter"/>
</dbReference>
<dbReference type="PANTHER" id="PTHR28272:SF1">
    <property type="entry name" value="RIBONUCLEASES P_MRP PROTEIN SUBUNIT POP3"/>
    <property type="match status" value="1"/>
</dbReference>
<dbReference type="InterPro" id="IPR013241">
    <property type="entry name" value="RNase_P_Pop3"/>
</dbReference>
<name>A0A8H7ADP8_9EURO</name>
<dbReference type="GO" id="GO:0034965">
    <property type="term" value="P:intronic box C/D snoRNA processing"/>
    <property type="evidence" value="ECO:0007669"/>
    <property type="project" value="TreeGrafter"/>
</dbReference>
<evidence type="ECO:0000313" key="2">
    <source>
        <dbReference type="Proteomes" id="UP000606974"/>
    </source>
</evidence>
<dbReference type="Proteomes" id="UP000606974">
    <property type="component" value="Unassembled WGS sequence"/>
</dbReference>
<organism evidence="1 2">
    <name type="scientific">Endocarpon pusillum</name>
    <dbReference type="NCBI Taxonomy" id="364733"/>
    <lineage>
        <taxon>Eukaryota</taxon>
        <taxon>Fungi</taxon>
        <taxon>Dikarya</taxon>
        <taxon>Ascomycota</taxon>
        <taxon>Pezizomycotina</taxon>
        <taxon>Eurotiomycetes</taxon>
        <taxon>Chaetothyriomycetidae</taxon>
        <taxon>Verrucariales</taxon>
        <taxon>Verrucariaceae</taxon>
        <taxon>Endocarpon</taxon>
    </lineage>
</organism>
<evidence type="ECO:0000313" key="1">
    <source>
        <dbReference type="EMBL" id="KAF7505206.1"/>
    </source>
</evidence>
<accession>A0A8H7ADP8</accession>
<dbReference type="GO" id="GO:0006364">
    <property type="term" value="P:rRNA processing"/>
    <property type="evidence" value="ECO:0007669"/>
    <property type="project" value="InterPro"/>
</dbReference>
<dbReference type="GO" id="GO:0005655">
    <property type="term" value="C:nucleolar ribonuclease P complex"/>
    <property type="evidence" value="ECO:0007669"/>
    <property type="project" value="TreeGrafter"/>
</dbReference>
<protein>
    <submittedName>
        <fullName evidence="1">Uncharacterized protein</fullName>
    </submittedName>
</protein>
<dbReference type="EMBL" id="JAACFV010000115">
    <property type="protein sequence ID" value="KAF7505206.1"/>
    <property type="molecule type" value="Genomic_DNA"/>
</dbReference>